<dbReference type="RefSeq" id="WP_013174826.1">
    <property type="nucleotide sequence ID" value="NC_014220.1"/>
</dbReference>
<dbReference type="PANTHER" id="PTHR33393">
    <property type="entry name" value="POLYGLUTAMINE SYNTHESIS ACCESSORY PROTEIN RV0574C-RELATED"/>
    <property type="match status" value="1"/>
</dbReference>
<feature type="chain" id="PRO_5003094052" evidence="2">
    <location>
        <begin position="24"/>
        <end position="381"/>
    </location>
</feature>
<dbReference type="PANTHER" id="PTHR33393:SF11">
    <property type="entry name" value="POLYGLUTAMINE SYNTHESIS ACCESSORY PROTEIN RV0574C-RELATED"/>
    <property type="match status" value="1"/>
</dbReference>
<dbReference type="AlphaFoldDB" id="D7CL39"/>
<reference evidence="5" key="1">
    <citation type="journal article" date="2010" name="Stand. Genomic Sci.">
        <title>Complete genome sequence of Syntrophothermus lipocalidus type strain (TGB-C1T).</title>
        <authorList>
            <consortium name="US DOE Joint Genome Institute (JGI-PGF)"/>
            <person name="Djao O."/>
            <person name="Zhang X."/>
            <person name="Lucas S."/>
            <person name="Lapidus A."/>
            <person name="Glavina Del Rio T."/>
            <person name="Nolan M."/>
            <person name="Tice H."/>
            <person name="Cheng J."/>
            <person name="Han C."/>
            <person name="Tapia R."/>
            <person name="Goodwin L."/>
            <person name="Pitluck S."/>
            <person name="Liolios K."/>
            <person name="Ivanova N."/>
            <person name="Mavromatis K."/>
            <person name="Mikhailova N."/>
            <person name="Ovchinnikova G."/>
            <person name="Pati A."/>
            <person name="Brambilla E."/>
            <person name="Chen A."/>
            <person name="Palaniappan K."/>
            <person name="Land M."/>
            <person name="Hauser L."/>
            <person name="Chang Y."/>
            <person name="Jeffries C."/>
            <person name="Rohde M."/>
            <person name="Sikorski J."/>
            <person name="Spring S."/>
            <person name="Goker M."/>
            <person name="Detter J."/>
            <person name="Woyke T."/>
            <person name="Bristow J."/>
            <person name="Eisen J."/>
            <person name="Markowitz V."/>
            <person name="Hugenholtz P."/>
            <person name="Kyrpides N."/>
            <person name="Klenk H."/>
        </authorList>
    </citation>
    <scope>NUCLEOTIDE SEQUENCE [LARGE SCALE GENOMIC DNA]</scope>
    <source>
        <strain evidence="5">DSM 12680 / TGB-C1</strain>
    </source>
</reference>
<keyword evidence="5" id="KW-1185">Reference proteome</keyword>
<comment type="similarity">
    <text evidence="1">Belongs to the CapA family.</text>
</comment>
<dbReference type="PROSITE" id="PS51257">
    <property type="entry name" value="PROKAR_LIPOPROTEIN"/>
    <property type="match status" value="1"/>
</dbReference>
<keyword evidence="2" id="KW-0732">Signal</keyword>
<dbReference type="KEGG" id="slp:Slip_0641"/>
<dbReference type="InterPro" id="IPR052169">
    <property type="entry name" value="CW_Biosynth-Accessory"/>
</dbReference>
<evidence type="ECO:0000259" key="3">
    <source>
        <dbReference type="SMART" id="SM00854"/>
    </source>
</evidence>
<dbReference type="HOGENOM" id="CLU_038823_2_1_9"/>
<dbReference type="Proteomes" id="UP000000378">
    <property type="component" value="Chromosome"/>
</dbReference>
<reference evidence="4 5" key="2">
    <citation type="journal article" date="2010" name="Stand. Genomic Sci.">
        <title>Complete genome sequence of Syntrophothermus lipocalidus type strain (TGB-C1).</title>
        <authorList>
            <person name="Djao O.D."/>
            <person name="Zhang X."/>
            <person name="Lucas S."/>
            <person name="Lapidus A."/>
            <person name="Del Rio T.G."/>
            <person name="Nolan M."/>
            <person name="Tice H."/>
            <person name="Cheng J.F."/>
            <person name="Han C."/>
            <person name="Tapia R."/>
            <person name="Goodwin L."/>
            <person name="Pitluck S."/>
            <person name="Liolios K."/>
            <person name="Ivanova N."/>
            <person name="Mavromatis K."/>
            <person name="Mikhailova N."/>
            <person name="Ovchinnikova G."/>
            <person name="Pati A."/>
            <person name="Brambilla E."/>
            <person name="Chen A."/>
            <person name="Palaniappan K."/>
            <person name="Land M."/>
            <person name="Hauser L."/>
            <person name="Chang Y.J."/>
            <person name="Jeffries C.D."/>
            <person name="Rohde M."/>
            <person name="Sikorski J."/>
            <person name="Spring S."/>
            <person name="Goker M."/>
            <person name="Detter J.C."/>
            <person name="Woyke T."/>
            <person name="Bristow J."/>
            <person name="Eisen J.A."/>
            <person name="Markowitz V."/>
            <person name="Hugenholtz P."/>
            <person name="Kyrpides N.C."/>
            <person name="Klenk H.P."/>
        </authorList>
    </citation>
    <scope>NUCLEOTIDE SEQUENCE [LARGE SCALE GENOMIC DNA]</scope>
    <source>
        <strain evidence="5">DSM 12680 / TGB-C1</strain>
    </source>
</reference>
<accession>D7CL39</accession>
<dbReference type="SUPFAM" id="SSF56300">
    <property type="entry name" value="Metallo-dependent phosphatases"/>
    <property type="match status" value="1"/>
</dbReference>
<dbReference type="CDD" id="cd07381">
    <property type="entry name" value="MPP_CapA"/>
    <property type="match status" value="1"/>
</dbReference>
<dbReference type="SMART" id="SM00854">
    <property type="entry name" value="PGA_cap"/>
    <property type="match status" value="1"/>
</dbReference>
<proteinExistence type="inferred from homology"/>
<organism evidence="4 5">
    <name type="scientific">Syntrophothermus lipocalidus (strain DSM 12680 / TGB-C1)</name>
    <dbReference type="NCBI Taxonomy" id="643648"/>
    <lineage>
        <taxon>Bacteria</taxon>
        <taxon>Bacillati</taxon>
        <taxon>Bacillota</taxon>
        <taxon>Clostridia</taxon>
        <taxon>Eubacteriales</taxon>
        <taxon>Syntrophomonadaceae</taxon>
        <taxon>Syntrophothermus</taxon>
    </lineage>
</organism>
<evidence type="ECO:0000256" key="1">
    <source>
        <dbReference type="ARBA" id="ARBA00005662"/>
    </source>
</evidence>
<dbReference type="EMBL" id="CP002048">
    <property type="protein sequence ID" value="ADI01424.1"/>
    <property type="molecule type" value="Genomic_DNA"/>
</dbReference>
<dbReference type="eggNOG" id="COG2843">
    <property type="taxonomic scope" value="Bacteria"/>
</dbReference>
<evidence type="ECO:0000313" key="4">
    <source>
        <dbReference type="EMBL" id="ADI01424.1"/>
    </source>
</evidence>
<dbReference type="InterPro" id="IPR029052">
    <property type="entry name" value="Metallo-depent_PP-like"/>
</dbReference>
<dbReference type="OrthoDB" id="9810906at2"/>
<dbReference type="STRING" id="643648.Slip_0641"/>
<dbReference type="Gene3D" id="3.60.21.10">
    <property type="match status" value="1"/>
</dbReference>
<feature type="signal peptide" evidence="2">
    <location>
        <begin position="1"/>
        <end position="23"/>
    </location>
</feature>
<sequence>MKRGCRLVLLIMFLVTMAGCKEAQPVSGTGTDVPKGIFQPKTGEMLAVGDVMLARKVERLIASQGEGYPFARLGDSLKAADLVFGNLESPLSERGRPLPGKGICFRARPSMAAELARRGFDVLSIANNHALDYDTPAFEDTLRLLGEAGIRTVGGGGNITEARSPVILEEQGLKIAFLAYTEMADIYFHPKYQRRFQATQDVGGVAPLVEADVKEDIAAVRDKVDILVLSLHWGTEYSDRPTDEQRRLAREFIDAGADIILGHHPHVIQGVERYGRGIIAYSLGNFIFDQNQKLATKQGMMLRFKVSRGGVEEVTVLPVFINESQPVVASGEEGKPILERISALSQDLGTKLTLNEDRAVVTLNPEKATTMPIEPAQAGSE</sequence>
<dbReference type="InterPro" id="IPR019079">
    <property type="entry name" value="Capsule_synth_CapA"/>
</dbReference>
<dbReference type="Pfam" id="PF09587">
    <property type="entry name" value="PGA_cap"/>
    <property type="match status" value="1"/>
</dbReference>
<feature type="domain" description="Capsule synthesis protein CapA" evidence="3">
    <location>
        <begin position="44"/>
        <end position="290"/>
    </location>
</feature>
<evidence type="ECO:0000256" key="2">
    <source>
        <dbReference type="SAM" id="SignalP"/>
    </source>
</evidence>
<name>D7CL39_SYNLT</name>
<gene>
    <name evidence="4" type="ordered locus">Slip_0641</name>
</gene>
<protein>
    <submittedName>
        <fullName evidence="4">Capsule synthesis protein, CapA</fullName>
    </submittedName>
</protein>
<evidence type="ECO:0000313" key="5">
    <source>
        <dbReference type="Proteomes" id="UP000000378"/>
    </source>
</evidence>